<proteinExistence type="predicted"/>
<feature type="domain" description="DSBA-like thioredoxin" evidence="1">
    <location>
        <begin position="248"/>
        <end position="431"/>
    </location>
</feature>
<dbReference type="PANTHER" id="PTHR42943:SF2">
    <property type="entry name" value="GLUTATHIONE S-TRANSFERASE KAPPA 1"/>
    <property type="match status" value="1"/>
</dbReference>
<dbReference type="PANTHER" id="PTHR42943">
    <property type="entry name" value="GLUTATHIONE S-TRANSFERASE KAPPA"/>
    <property type="match status" value="1"/>
</dbReference>
<evidence type="ECO:0000313" key="3">
    <source>
        <dbReference type="Proteomes" id="UP001253545"/>
    </source>
</evidence>
<dbReference type="Gene3D" id="3.40.30.10">
    <property type="entry name" value="Glutaredoxin"/>
    <property type="match status" value="2"/>
</dbReference>
<reference evidence="2 3" key="1">
    <citation type="submission" date="2023-09" db="EMBL/GenBank/DDBJ databases">
        <authorList>
            <person name="Rey-Velasco X."/>
        </authorList>
    </citation>
    <scope>NUCLEOTIDE SEQUENCE [LARGE SCALE GENOMIC DNA]</scope>
    <source>
        <strain evidence="2 3">P117</strain>
    </source>
</reference>
<sequence>MKNTIRSLVTEFLLSDSRQARIRNQFEKKRQQAGYSHCLNVYIAIDDPASYLLLQVLPELKQRFGVELDVKTVKKRQLDMFPEPQLWDKNVLEDCQKMAGLYGLKAPMLVTENTQLLMQASLQLVAWESKPDFLKLATSLFDAFWRESKSDVQNLLSGDMQLNRKLYVSQLLKNEKLLKKGGHYLSATINYGDEWYWGLERLQHLENRLNSLIVSNHSDKLVKYDRLHKLYLPFSESAITSQSRRMNLEIFFSVRSPYSYLGLMKSAKLAKHYNISLILKPVLPMMMRGLKVPPRKGLYIALDTKREAKLLGLPFGKIADPLGTGVERCYSLFEYAREEGKEIQYMQNFMRAVWGERTKSETDSGLRKIVEESGLDWQKAKMLINNQGWKNWAKSNLEELYSLGLWGVPCFRFSNTVVFGQDKLSFVEAEIRMSLDLE</sequence>
<dbReference type="InterPro" id="IPR051924">
    <property type="entry name" value="GST_Kappa/NadH"/>
</dbReference>
<protein>
    <submittedName>
        <fullName evidence="2">DsbA family protein</fullName>
    </submittedName>
</protein>
<keyword evidence="3" id="KW-1185">Reference proteome</keyword>
<accession>A0ABU2ZYH4</accession>
<dbReference type="SUPFAM" id="SSF52833">
    <property type="entry name" value="Thioredoxin-like"/>
    <property type="match status" value="2"/>
</dbReference>
<gene>
    <name evidence="2" type="ORF">RM552_16625</name>
</gene>
<evidence type="ECO:0000313" key="2">
    <source>
        <dbReference type="EMBL" id="MDT0596482.1"/>
    </source>
</evidence>
<evidence type="ECO:0000259" key="1">
    <source>
        <dbReference type="Pfam" id="PF01323"/>
    </source>
</evidence>
<dbReference type="EMBL" id="JAVRHX010000007">
    <property type="protein sequence ID" value="MDT0596482.1"/>
    <property type="molecule type" value="Genomic_DNA"/>
</dbReference>
<name>A0ABU2ZYH4_9ALTE</name>
<dbReference type="Proteomes" id="UP001253545">
    <property type="component" value="Unassembled WGS sequence"/>
</dbReference>
<dbReference type="InterPro" id="IPR036249">
    <property type="entry name" value="Thioredoxin-like_sf"/>
</dbReference>
<dbReference type="RefSeq" id="WP_311370006.1">
    <property type="nucleotide sequence ID" value="NZ_JAVRHX010000007.1"/>
</dbReference>
<organism evidence="2 3">
    <name type="scientific">Glaciecola petra</name>
    <dbReference type="NCBI Taxonomy" id="3075602"/>
    <lineage>
        <taxon>Bacteria</taxon>
        <taxon>Pseudomonadati</taxon>
        <taxon>Pseudomonadota</taxon>
        <taxon>Gammaproteobacteria</taxon>
        <taxon>Alteromonadales</taxon>
        <taxon>Alteromonadaceae</taxon>
        <taxon>Glaciecola</taxon>
    </lineage>
</organism>
<dbReference type="InterPro" id="IPR001853">
    <property type="entry name" value="DSBA-like_thioredoxin_dom"/>
</dbReference>
<comment type="caution">
    <text evidence="2">The sequence shown here is derived from an EMBL/GenBank/DDBJ whole genome shotgun (WGS) entry which is preliminary data.</text>
</comment>
<dbReference type="Pfam" id="PF01323">
    <property type="entry name" value="DSBA"/>
    <property type="match status" value="1"/>
</dbReference>